<dbReference type="RefSeq" id="WP_282721214.1">
    <property type="nucleotide sequence ID" value="NZ_JASCQO010000034.1"/>
</dbReference>
<dbReference type="SMART" id="SM00354">
    <property type="entry name" value="HTH_LACI"/>
    <property type="match status" value="1"/>
</dbReference>
<dbReference type="PROSITE" id="PS00356">
    <property type="entry name" value="HTH_LACI_1"/>
    <property type="match status" value="1"/>
</dbReference>
<keyword evidence="6" id="KW-1185">Reference proteome</keyword>
<dbReference type="GO" id="GO:0003677">
    <property type="term" value="F:DNA binding"/>
    <property type="evidence" value="ECO:0007669"/>
    <property type="project" value="UniProtKB-KW"/>
</dbReference>
<dbReference type="PROSITE" id="PS50932">
    <property type="entry name" value="HTH_LACI_2"/>
    <property type="match status" value="1"/>
</dbReference>
<comment type="caution">
    <text evidence="5">The sequence shown here is derived from an EMBL/GenBank/DDBJ whole genome shotgun (WGS) entry which is preliminary data.</text>
</comment>
<name>A0ABT6VIA9_9GAMM</name>
<dbReference type="InterPro" id="IPR010982">
    <property type="entry name" value="Lambda_DNA-bd_dom_sf"/>
</dbReference>
<accession>A0ABT6VIA9</accession>
<evidence type="ECO:0000313" key="6">
    <source>
        <dbReference type="Proteomes" id="UP001244242"/>
    </source>
</evidence>
<dbReference type="Pfam" id="PF00356">
    <property type="entry name" value="LacI"/>
    <property type="match status" value="1"/>
</dbReference>
<dbReference type="PANTHER" id="PTHR30146">
    <property type="entry name" value="LACI-RELATED TRANSCRIPTIONAL REPRESSOR"/>
    <property type="match status" value="1"/>
</dbReference>
<proteinExistence type="predicted"/>
<evidence type="ECO:0000313" key="5">
    <source>
        <dbReference type="EMBL" id="MDI5933716.1"/>
    </source>
</evidence>
<evidence type="ECO:0000256" key="2">
    <source>
        <dbReference type="ARBA" id="ARBA00023125"/>
    </source>
</evidence>
<evidence type="ECO:0000256" key="1">
    <source>
        <dbReference type="ARBA" id="ARBA00023015"/>
    </source>
</evidence>
<reference evidence="5 6" key="1">
    <citation type="submission" date="2023-04" db="EMBL/GenBank/DDBJ databases">
        <title>Halomonas strains isolated from rhizosphere soil.</title>
        <authorList>
            <person name="Xu L."/>
            <person name="Sun J.-Q."/>
        </authorList>
    </citation>
    <scope>NUCLEOTIDE SEQUENCE [LARGE SCALE GENOMIC DNA]</scope>
    <source>
        <strain evidence="5 6">LN1S58</strain>
    </source>
</reference>
<dbReference type="Gene3D" id="1.10.260.40">
    <property type="entry name" value="lambda repressor-like DNA-binding domains"/>
    <property type="match status" value="1"/>
</dbReference>
<dbReference type="InterPro" id="IPR000843">
    <property type="entry name" value="HTH_LacI"/>
</dbReference>
<feature type="domain" description="HTH lacI-type" evidence="4">
    <location>
        <begin position="15"/>
        <end position="69"/>
    </location>
</feature>
<dbReference type="Pfam" id="PF13377">
    <property type="entry name" value="Peripla_BP_3"/>
    <property type="match status" value="1"/>
</dbReference>
<protein>
    <submittedName>
        <fullName evidence="5">LacI family DNA-binding transcriptional regulator</fullName>
    </submittedName>
</protein>
<keyword evidence="1" id="KW-0805">Transcription regulation</keyword>
<dbReference type="EMBL" id="JASCQO010000034">
    <property type="protein sequence ID" value="MDI5933716.1"/>
    <property type="molecule type" value="Genomic_DNA"/>
</dbReference>
<dbReference type="InterPro" id="IPR046335">
    <property type="entry name" value="LacI/GalR-like_sensor"/>
</dbReference>
<dbReference type="InterPro" id="IPR028082">
    <property type="entry name" value="Peripla_BP_I"/>
</dbReference>
<keyword evidence="3" id="KW-0804">Transcription</keyword>
<dbReference type="CDD" id="cd01392">
    <property type="entry name" value="HTH_LacI"/>
    <property type="match status" value="1"/>
</dbReference>
<sequence length="327" mass="35450">MSRDETAAERPTKGATIREIAKAAGVSIASVSRALNGKPGISEALRAHILQISRDIHYRPSAAARALIGGKSAVVGISLGRQDIELRPYYILLYQHLTLALHHQGMVPIFFACDQTPTLPERAGSAILLGDFPGDERPDFLAAQRVPFVRIGPSGDGFSVAPDDRHGIYLATRHLIEQGRRHIAYVGDGLGDDRHRLQGYRQALDEAGLPECLVGVPFSYDPALTAYRHLGRFLEEAPAPLDGLVCENDEFARGCLTALEDREIRVPEEVAVTGFDDLPTLAAELTTVRQDIGRIAAEAVGLLGEAIAGARPRHIDLPVTLIRRRTG</sequence>
<dbReference type="CDD" id="cd06267">
    <property type="entry name" value="PBP1_LacI_sugar_binding-like"/>
    <property type="match status" value="1"/>
</dbReference>
<dbReference type="Gene3D" id="3.40.50.2300">
    <property type="match status" value="2"/>
</dbReference>
<dbReference type="PANTHER" id="PTHR30146:SF109">
    <property type="entry name" value="HTH-TYPE TRANSCRIPTIONAL REGULATOR GALS"/>
    <property type="match status" value="1"/>
</dbReference>
<dbReference type="SUPFAM" id="SSF47413">
    <property type="entry name" value="lambda repressor-like DNA-binding domains"/>
    <property type="match status" value="1"/>
</dbReference>
<evidence type="ECO:0000256" key="3">
    <source>
        <dbReference type="ARBA" id="ARBA00023163"/>
    </source>
</evidence>
<dbReference type="Proteomes" id="UP001244242">
    <property type="component" value="Unassembled WGS sequence"/>
</dbReference>
<keyword evidence="2 5" id="KW-0238">DNA-binding</keyword>
<gene>
    <name evidence="5" type="ORF">QLQ84_07910</name>
</gene>
<dbReference type="SUPFAM" id="SSF53822">
    <property type="entry name" value="Periplasmic binding protein-like I"/>
    <property type="match status" value="1"/>
</dbReference>
<organism evidence="5 6">
    <name type="scientific">Halomonas kalidii</name>
    <dbReference type="NCBI Taxonomy" id="3043293"/>
    <lineage>
        <taxon>Bacteria</taxon>
        <taxon>Pseudomonadati</taxon>
        <taxon>Pseudomonadota</taxon>
        <taxon>Gammaproteobacteria</taxon>
        <taxon>Oceanospirillales</taxon>
        <taxon>Halomonadaceae</taxon>
        <taxon>Halomonas</taxon>
    </lineage>
</organism>
<evidence type="ECO:0000259" key="4">
    <source>
        <dbReference type="PROSITE" id="PS50932"/>
    </source>
</evidence>